<dbReference type="PANTHER" id="PTHR33529">
    <property type="entry name" value="SLR0882 PROTEIN-RELATED"/>
    <property type="match status" value="1"/>
</dbReference>
<evidence type="ECO:0000256" key="1">
    <source>
        <dbReference type="ARBA" id="ARBA00004651"/>
    </source>
</evidence>
<dbReference type="EMBL" id="PFFQ01000004">
    <property type="protein sequence ID" value="PIW19389.1"/>
    <property type="molecule type" value="Genomic_DNA"/>
</dbReference>
<sequence length="343" mass="38459">MVVIGVIVIMLSVRLNEDMQLIIVKKVPWQLVLKMILYKMPEFIVLSLPIAFMIATLLGLARMSKDFELIAIRATGTGSRRIMRPVLFISMLVSVIAFYMNEKLVPEANLRSSATREQAEISIKGDKSQQTGNIQFKGVDSRFYTIQNLNKAEKKMEGVLIFDSNIENQHRLISARTAHWNGTRWLLQNGVIQTYASGQSNAFVEKEYTFSELEVETKIKVENYLAGEIEPKQMSSQSLQELILATREGGQETRAYEIEYQAKFARPFATFFAAIIAAPIGLKFARGGYIGFAISIILTFFYFVAETMGTGFGNLGVIPVTLAAWLPNIIFGVVGLIFLIQVD</sequence>
<dbReference type="AlphaFoldDB" id="A0A2M7GB26"/>
<dbReference type="GO" id="GO:0015920">
    <property type="term" value="P:lipopolysaccharide transport"/>
    <property type="evidence" value="ECO:0007669"/>
    <property type="project" value="TreeGrafter"/>
</dbReference>
<evidence type="ECO:0000256" key="3">
    <source>
        <dbReference type="ARBA" id="ARBA00022692"/>
    </source>
</evidence>
<accession>A0A2M7GB26</accession>
<feature type="transmembrane region" description="Helical" evidence="6">
    <location>
        <begin position="317"/>
        <end position="340"/>
    </location>
</feature>
<dbReference type="Pfam" id="PF03739">
    <property type="entry name" value="LptF_LptG"/>
    <property type="match status" value="1"/>
</dbReference>
<keyword evidence="3 6" id="KW-0812">Transmembrane</keyword>
<evidence type="ECO:0000256" key="2">
    <source>
        <dbReference type="ARBA" id="ARBA00022475"/>
    </source>
</evidence>
<feature type="transmembrane region" description="Helical" evidence="6">
    <location>
        <begin position="264"/>
        <end position="282"/>
    </location>
</feature>
<evidence type="ECO:0000256" key="4">
    <source>
        <dbReference type="ARBA" id="ARBA00022989"/>
    </source>
</evidence>
<comment type="caution">
    <text evidence="7">The sequence shown here is derived from an EMBL/GenBank/DDBJ whole genome shotgun (WGS) entry which is preliminary data.</text>
</comment>
<dbReference type="GO" id="GO:0043190">
    <property type="term" value="C:ATP-binding cassette (ABC) transporter complex"/>
    <property type="evidence" value="ECO:0007669"/>
    <property type="project" value="TreeGrafter"/>
</dbReference>
<reference evidence="7 8" key="1">
    <citation type="submission" date="2017-09" db="EMBL/GenBank/DDBJ databases">
        <title>Depth-based differentiation of microbial function through sediment-hosted aquifers and enrichment of novel symbionts in the deep terrestrial subsurface.</title>
        <authorList>
            <person name="Probst A.J."/>
            <person name="Ladd B."/>
            <person name="Jarett J.K."/>
            <person name="Geller-Mcgrath D.E."/>
            <person name="Sieber C.M."/>
            <person name="Emerson J.B."/>
            <person name="Anantharaman K."/>
            <person name="Thomas B.C."/>
            <person name="Malmstrom R."/>
            <person name="Stieglmeier M."/>
            <person name="Klingl A."/>
            <person name="Woyke T."/>
            <person name="Ryan C.M."/>
            <person name="Banfield J.F."/>
        </authorList>
    </citation>
    <scope>NUCLEOTIDE SEQUENCE [LARGE SCALE GENOMIC DNA]</scope>
    <source>
        <strain evidence="7">CG17_big_fil_post_rev_8_21_14_2_50_48_46</strain>
    </source>
</reference>
<evidence type="ECO:0000256" key="5">
    <source>
        <dbReference type="ARBA" id="ARBA00023136"/>
    </source>
</evidence>
<feature type="transmembrane region" description="Helical" evidence="6">
    <location>
        <begin position="43"/>
        <end position="61"/>
    </location>
</feature>
<name>A0A2M7GB26_9BACT</name>
<dbReference type="Proteomes" id="UP000231019">
    <property type="component" value="Unassembled WGS sequence"/>
</dbReference>
<evidence type="ECO:0000256" key="6">
    <source>
        <dbReference type="SAM" id="Phobius"/>
    </source>
</evidence>
<evidence type="ECO:0008006" key="9">
    <source>
        <dbReference type="Google" id="ProtNLM"/>
    </source>
</evidence>
<evidence type="ECO:0000313" key="8">
    <source>
        <dbReference type="Proteomes" id="UP000231019"/>
    </source>
</evidence>
<gene>
    <name evidence="7" type="ORF">COW36_00700</name>
</gene>
<protein>
    <recommendedName>
        <fullName evidence="9">LPS export ABC transporter permease LptG</fullName>
    </recommendedName>
</protein>
<keyword evidence="4 6" id="KW-1133">Transmembrane helix</keyword>
<dbReference type="PANTHER" id="PTHR33529:SF6">
    <property type="entry name" value="YJGP_YJGQ FAMILY PERMEASE"/>
    <property type="match status" value="1"/>
</dbReference>
<organism evidence="7 8">
    <name type="scientific">bacterium (Candidatus Blackallbacteria) CG17_big_fil_post_rev_8_21_14_2_50_48_46</name>
    <dbReference type="NCBI Taxonomy" id="2014261"/>
    <lineage>
        <taxon>Bacteria</taxon>
        <taxon>Candidatus Blackallbacteria</taxon>
    </lineage>
</organism>
<keyword evidence="5 6" id="KW-0472">Membrane</keyword>
<dbReference type="InterPro" id="IPR005495">
    <property type="entry name" value="LptG/LptF_permease"/>
</dbReference>
<proteinExistence type="predicted"/>
<evidence type="ECO:0000313" key="7">
    <source>
        <dbReference type="EMBL" id="PIW19389.1"/>
    </source>
</evidence>
<keyword evidence="2" id="KW-1003">Cell membrane</keyword>
<feature type="transmembrane region" description="Helical" evidence="6">
    <location>
        <begin position="289"/>
        <end position="305"/>
    </location>
</feature>
<feature type="transmembrane region" description="Helical" evidence="6">
    <location>
        <begin position="82"/>
        <end position="100"/>
    </location>
</feature>
<comment type="subcellular location">
    <subcellularLocation>
        <location evidence="1">Cell membrane</location>
        <topology evidence="1">Multi-pass membrane protein</topology>
    </subcellularLocation>
</comment>